<dbReference type="InterPro" id="IPR040256">
    <property type="entry name" value="At4g02000-like"/>
</dbReference>
<evidence type="ECO:0000313" key="2">
    <source>
        <dbReference type="EMBL" id="KAG2328756.1"/>
    </source>
</evidence>
<evidence type="ECO:0000313" key="3">
    <source>
        <dbReference type="Proteomes" id="UP000886595"/>
    </source>
</evidence>
<dbReference type="PANTHER" id="PTHR31286">
    <property type="entry name" value="GLYCINE-RICH CELL WALL STRUCTURAL PROTEIN 1.8-LIKE"/>
    <property type="match status" value="1"/>
</dbReference>
<dbReference type="Pfam" id="PF14392">
    <property type="entry name" value="zf-CCHC_4"/>
    <property type="match status" value="1"/>
</dbReference>
<reference evidence="2 3" key="1">
    <citation type="submission" date="2020-02" db="EMBL/GenBank/DDBJ databases">
        <authorList>
            <person name="Ma Q."/>
            <person name="Huang Y."/>
            <person name="Song X."/>
            <person name="Pei D."/>
        </authorList>
    </citation>
    <scope>NUCLEOTIDE SEQUENCE [LARGE SCALE GENOMIC DNA]</scope>
    <source>
        <strain evidence="2">Sxm20200214</strain>
        <tissue evidence="2">Leaf</tissue>
    </source>
</reference>
<dbReference type="EMBL" id="JAAMPC010000002">
    <property type="protein sequence ID" value="KAG2328756.1"/>
    <property type="molecule type" value="Genomic_DNA"/>
</dbReference>
<comment type="caution">
    <text evidence="2">The sequence shown here is derived from an EMBL/GenBank/DDBJ whole genome shotgun (WGS) entry which is preliminary data.</text>
</comment>
<sequence>MDRWVEFPPPDYLQKASVWIRLLKLPVNYLTLKTIRAISHPIGYVKDIEFDPTKPHVYDYVRVKVIIDLQQPVRDTKSVNLAKGGSFTVDVEYERIRKKCFHCFRLSHEKQRCPILKGVKNKGLARMDKGKGVEITHVVHRKNHTDLVGTLMPLMSQLVPPGFVPRSVVAPEVFEEMHLYMNCTNPEERRIREFRMKEVLRVLSSNPGAQSSYLRLEKHSRISGVQNKELGRVFDFRTAETETERLLTEGVMTLNTTNEGGRVDIIDCSRNISDVLEANTTDHRVLMIWSSANIVLPTNVLQQSLEENVSFVFSAMEDSRNPQGVYRAIPWVMWMIWKKRNSLLYANTQDSIERLLQIMTEEVEQFLKYDAATSGSYGNYDGGGTQMWSCLVTRDHLGNVMHHARDALVHMSNRMVAELRCVIWALRNYHEVMEAITAPQQWPHEFESLTFECVKASSNGIARDIAKSVLRDGRYQSYLALGGIFWLHDRILRETVGSGV</sequence>
<feature type="domain" description="Zinc knuckle CX2CX4HX4C" evidence="1">
    <location>
        <begin position="67"/>
        <end position="114"/>
    </location>
</feature>
<dbReference type="AlphaFoldDB" id="A0A8X7WET5"/>
<evidence type="ECO:0000259" key="1">
    <source>
        <dbReference type="Pfam" id="PF14392"/>
    </source>
</evidence>
<dbReference type="OrthoDB" id="1087268at2759"/>
<organism evidence="2 3">
    <name type="scientific">Brassica carinata</name>
    <name type="common">Ethiopian mustard</name>
    <name type="synonym">Abyssinian cabbage</name>
    <dbReference type="NCBI Taxonomy" id="52824"/>
    <lineage>
        <taxon>Eukaryota</taxon>
        <taxon>Viridiplantae</taxon>
        <taxon>Streptophyta</taxon>
        <taxon>Embryophyta</taxon>
        <taxon>Tracheophyta</taxon>
        <taxon>Spermatophyta</taxon>
        <taxon>Magnoliopsida</taxon>
        <taxon>eudicotyledons</taxon>
        <taxon>Gunneridae</taxon>
        <taxon>Pentapetalae</taxon>
        <taxon>rosids</taxon>
        <taxon>malvids</taxon>
        <taxon>Brassicales</taxon>
        <taxon>Brassicaceae</taxon>
        <taxon>Brassiceae</taxon>
        <taxon>Brassica</taxon>
    </lineage>
</organism>
<gene>
    <name evidence="2" type="ORF">Bca52824_011484</name>
</gene>
<dbReference type="PANTHER" id="PTHR31286:SF167">
    <property type="entry name" value="OS09G0268800 PROTEIN"/>
    <property type="match status" value="1"/>
</dbReference>
<name>A0A8X7WET5_BRACI</name>
<dbReference type="InterPro" id="IPR025836">
    <property type="entry name" value="Zn_knuckle_CX2CX4HX4C"/>
</dbReference>
<dbReference type="Proteomes" id="UP000886595">
    <property type="component" value="Unassembled WGS sequence"/>
</dbReference>
<accession>A0A8X7WET5</accession>
<keyword evidence="3" id="KW-1185">Reference proteome</keyword>
<protein>
    <recommendedName>
        <fullName evidence="1">Zinc knuckle CX2CX4HX4C domain-containing protein</fullName>
    </recommendedName>
</protein>
<proteinExistence type="predicted"/>